<evidence type="ECO:0000256" key="2">
    <source>
        <dbReference type="SAM" id="Phobius"/>
    </source>
</evidence>
<feature type="region of interest" description="Disordered" evidence="1">
    <location>
        <begin position="458"/>
        <end position="563"/>
    </location>
</feature>
<feature type="domain" description="Zinc finger/thioredoxin putative" evidence="3">
    <location>
        <begin position="1"/>
        <end position="35"/>
    </location>
</feature>
<feature type="region of interest" description="Disordered" evidence="1">
    <location>
        <begin position="336"/>
        <end position="371"/>
    </location>
</feature>
<keyword evidence="2" id="KW-1133">Transmembrane helix</keyword>
<evidence type="ECO:0000313" key="6">
    <source>
        <dbReference type="Proteomes" id="UP001217485"/>
    </source>
</evidence>
<keyword evidence="6" id="KW-1185">Reference proteome</keyword>
<accession>A0ABT5CDJ0</accession>
<keyword evidence="2" id="KW-0812">Transmembrane</keyword>
<reference evidence="5 6" key="1">
    <citation type="submission" date="2023-01" db="EMBL/GenBank/DDBJ databases">
        <title>Minimal conservation of predation-associated metabolite biosynthetic gene clusters underscores biosynthetic potential of Myxococcota including descriptions for ten novel species: Archangium lansinium sp. nov., Myxococcus landrumus sp. nov., Nannocystis bai.</title>
        <authorList>
            <person name="Ahearne A."/>
            <person name="Stevens C."/>
            <person name="Dowd S."/>
        </authorList>
    </citation>
    <scope>NUCLEOTIDE SEQUENCE [LARGE SCALE GENOMIC DNA]</scope>
    <source>
        <strain evidence="5 6">WIWO2</strain>
    </source>
</reference>
<proteinExistence type="predicted"/>
<name>A0ABT5CDJ0_9BACT</name>
<dbReference type="Pfam" id="PF13717">
    <property type="entry name" value="Zn_ribbon_4"/>
    <property type="match status" value="1"/>
</dbReference>
<comment type="caution">
    <text evidence="5">The sequence shown here is derived from an EMBL/GenBank/DDBJ whole genome shotgun (WGS) entry which is preliminary data.</text>
</comment>
<evidence type="ECO:0000256" key="1">
    <source>
        <dbReference type="SAM" id="MobiDB-lite"/>
    </source>
</evidence>
<dbReference type="Pfam" id="PF14237">
    <property type="entry name" value="GYF_2"/>
    <property type="match status" value="1"/>
</dbReference>
<dbReference type="EMBL" id="JAQNDK010000005">
    <property type="protein sequence ID" value="MDC0683849.1"/>
    <property type="molecule type" value="Genomic_DNA"/>
</dbReference>
<feature type="region of interest" description="Disordered" evidence="1">
    <location>
        <begin position="389"/>
        <end position="429"/>
    </location>
</feature>
<evidence type="ECO:0000313" key="5">
    <source>
        <dbReference type="EMBL" id="MDC0683849.1"/>
    </source>
</evidence>
<gene>
    <name evidence="5" type="ORF">POL72_39355</name>
</gene>
<feature type="domain" description="GYF" evidence="4">
    <location>
        <begin position="95"/>
        <end position="132"/>
    </location>
</feature>
<organism evidence="5 6">
    <name type="scientific">Sorangium atrum</name>
    <dbReference type="NCBI Taxonomy" id="2995308"/>
    <lineage>
        <taxon>Bacteria</taxon>
        <taxon>Pseudomonadati</taxon>
        <taxon>Myxococcota</taxon>
        <taxon>Polyangia</taxon>
        <taxon>Polyangiales</taxon>
        <taxon>Polyangiaceae</taxon>
        <taxon>Sorangium</taxon>
    </lineage>
</organism>
<evidence type="ECO:0000259" key="4">
    <source>
        <dbReference type="Pfam" id="PF14237"/>
    </source>
</evidence>
<sequence>MKITCESCQAKYTIADEKVAGKTVKIKCKKCNHSMVVHGANEATPAAPQDATAEQQGDLSDDADAKLVADAGGAPPAAAPDTWTVNVAEGDERTMTTAELVAEYARGGLSNDTYVWKDGMGDWLPIASVPELKERFSSREDAAPAPAAAVAAAAPAAAAPAIATPVSAAAAPAAAAVPAAAAPAAAAAPPPAAVSAPAAAPAPAAVPTAPAPAGLRFGPEGTVVMKDSRRALNQAGAATPAPAAVASAKAPEAAAPANPAAAASANPAAAAPAPGGAPAPAAARRAARGAAVDVFSAAERAEDPGASAPPPGLDRQVGERNENSVLFSLSALTATENAAAKQKDEDELPAGRRPSNRPSKNNGRAGYDDLLNLGGGPIASAPMLAPPPLLAPVTDSRPPPSMPFPSKASVPPASLSSLSPLTAPEASPKKGRTGLIAAAVAAVVLIGGVAFFFMQSPKPETSTATPEQANTAPAEVPSPAPTPTPAETAAAATPSTAETAAPSAEPTASAEAPSAATPAAAAAEKPASAPAAAAEKPASAPAAAAEKPAAPKPEPAASGGAEFNRGAASSALGAAAGSAKSCKKAGGPTGTGRVKVTFAPSGSVTSAEVQGAPFAGTSVGGCVARLFRGARVPAFGGGPISVSKSFTIN</sequence>
<feature type="compositionally biased region" description="Low complexity" evidence="1">
    <location>
        <begin position="485"/>
        <end position="548"/>
    </location>
</feature>
<dbReference type="RefSeq" id="WP_272102002.1">
    <property type="nucleotide sequence ID" value="NZ_JAQNDK010000005.1"/>
</dbReference>
<feature type="compositionally biased region" description="Polar residues" evidence="1">
    <location>
        <begin position="458"/>
        <end position="470"/>
    </location>
</feature>
<evidence type="ECO:0000259" key="3">
    <source>
        <dbReference type="Pfam" id="PF13717"/>
    </source>
</evidence>
<dbReference type="InterPro" id="IPR011723">
    <property type="entry name" value="Znf/thioredoxin_put"/>
</dbReference>
<dbReference type="Proteomes" id="UP001217485">
    <property type="component" value="Unassembled WGS sequence"/>
</dbReference>
<feature type="transmembrane region" description="Helical" evidence="2">
    <location>
        <begin position="434"/>
        <end position="454"/>
    </location>
</feature>
<dbReference type="InterPro" id="IPR025640">
    <property type="entry name" value="GYF_2"/>
</dbReference>
<protein>
    <submittedName>
        <fullName evidence="5">Zinc-ribbon domain-containing protein</fullName>
    </submittedName>
</protein>
<keyword evidence="2" id="KW-0472">Membrane</keyword>
<dbReference type="NCBIfam" id="TIGR02098">
    <property type="entry name" value="MJ0042_CXXC"/>
    <property type="match status" value="1"/>
</dbReference>
<feature type="compositionally biased region" description="Low complexity" evidence="1">
    <location>
        <begin position="405"/>
        <end position="426"/>
    </location>
</feature>